<dbReference type="Pfam" id="PF12852">
    <property type="entry name" value="Cupin_6"/>
    <property type="match status" value="1"/>
</dbReference>
<dbReference type="OrthoDB" id="241790at2"/>
<gene>
    <name evidence="6" type="ordered locus">Sros_9089</name>
</gene>
<dbReference type="eggNOG" id="COG2207">
    <property type="taxonomic scope" value="Bacteria"/>
</dbReference>
<evidence type="ECO:0000313" key="6">
    <source>
        <dbReference type="EMBL" id="ACZ91712.1"/>
    </source>
</evidence>
<dbReference type="InterPro" id="IPR032783">
    <property type="entry name" value="AraC_lig"/>
</dbReference>
<dbReference type="InterPro" id="IPR050204">
    <property type="entry name" value="AraC_XylS_family_regulators"/>
</dbReference>
<dbReference type="Pfam" id="PF12833">
    <property type="entry name" value="HTH_18"/>
    <property type="match status" value="1"/>
</dbReference>
<dbReference type="GO" id="GO:0003700">
    <property type="term" value="F:DNA-binding transcription factor activity"/>
    <property type="evidence" value="ECO:0007669"/>
    <property type="project" value="InterPro"/>
</dbReference>
<dbReference type="HOGENOM" id="CLU_000445_81_0_11"/>
<dbReference type="InterPro" id="IPR011051">
    <property type="entry name" value="RmlC_Cupin_sf"/>
</dbReference>
<name>D2BAU8_STRRD</name>
<reference evidence="6 7" key="1">
    <citation type="journal article" date="2010" name="Stand. Genomic Sci.">
        <title>Complete genome sequence of Streptosporangium roseum type strain (NI 9100).</title>
        <authorList>
            <person name="Nolan M."/>
            <person name="Sikorski J."/>
            <person name="Jando M."/>
            <person name="Lucas S."/>
            <person name="Lapidus A."/>
            <person name="Glavina Del Rio T."/>
            <person name="Chen F."/>
            <person name="Tice H."/>
            <person name="Pitluck S."/>
            <person name="Cheng J.F."/>
            <person name="Chertkov O."/>
            <person name="Sims D."/>
            <person name="Meincke L."/>
            <person name="Brettin T."/>
            <person name="Han C."/>
            <person name="Detter J.C."/>
            <person name="Bruce D."/>
            <person name="Goodwin L."/>
            <person name="Land M."/>
            <person name="Hauser L."/>
            <person name="Chang Y.J."/>
            <person name="Jeffries C.D."/>
            <person name="Ivanova N."/>
            <person name="Mavromatis K."/>
            <person name="Mikhailova N."/>
            <person name="Chen A."/>
            <person name="Palaniappan K."/>
            <person name="Chain P."/>
            <person name="Rohde M."/>
            <person name="Goker M."/>
            <person name="Bristow J."/>
            <person name="Eisen J.A."/>
            <person name="Markowitz V."/>
            <person name="Hugenholtz P."/>
            <person name="Kyrpides N.C."/>
            <person name="Klenk H.P."/>
        </authorList>
    </citation>
    <scope>NUCLEOTIDE SEQUENCE [LARGE SCALE GENOMIC DNA]</scope>
    <source>
        <strain evidence="7">ATCC 12428 / DSM 43021 / JCM 3005 / NI 9100</strain>
    </source>
</reference>
<evidence type="ECO:0000313" key="7">
    <source>
        <dbReference type="Proteomes" id="UP000002029"/>
    </source>
</evidence>
<dbReference type="Proteomes" id="UP000002029">
    <property type="component" value="Chromosome"/>
</dbReference>
<dbReference type="SMART" id="SM00342">
    <property type="entry name" value="HTH_ARAC"/>
    <property type="match status" value="1"/>
</dbReference>
<protein>
    <submittedName>
        <fullName evidence="6">AraC family transcriptional regulator</fullName>
    </submittedName>
</protein>
<feature type="domain" description="HTH araC/xylS-type" evidence="5">
    <location>
        <begin position="210"/>
        <end position="308"/>
    </location>
</feature>
<dbReference type="STRING" id="479432.Sros_9089"/>
<dbReference type="KEGG" id="sro:Sros_9089"/>
<dbReference type="PANTHER" id="PTHR46796">
    <property type="entry name" value="HTH-TYPE TRANSCRIPTIONAL ACTIVATOR RHAS-RELATED"/>
    <property type="match status" value="1"/>
</dbReference>
<dbReference type="SUPFAM" id="SSF51182">
    <property type="entry name" value="RmlC-like cupins"/>
    <property type="match status" value="1"/>
</dbReference>
<evidence type="ECO:0000259" key="5">
    <source>
        <dbReference type="PROSITE" id="PS01124"/>
    </source>
</evidence>
<keyword evidence="2" id="KW-0238">DNA-binding</keyword>
<keyword evidence="7" id="KW-1185">Reference proteome</keyword>
<dbReference type="InterPro" id="IPR018060">
    <property type="entry name" value="HTH_AraC"/>
</dbReference>
<dbReference type="SUPFAM" id="SSF46689">
    <property type="entry name" value="Homeodomain-like"/>
    <property type="match status" value="2"/>
</dbReference>
<organism evidence="6 7">
    <name type="scientific">Streptosporangium roseum (strain ATCC 12428 / DSM 43021 / JCM 3005 / KCTC 9067 / NCIMB 10171 / NRRL 2505 / NI 9100)</name>
    <dbReference type="NCBI Taxonomy" id="479432"/>
    <lineage>
        <taxon>Bacteria</taxon>
        <taxon>Bacillati</taxon>
        <taxon>Actinomycetota</taxon>
        <taxon>Actinomycetes</taxon>
        <taxon>Streptosporangiales</taxon>
        <taxon>Streptosporangiaceae</taxon>
        <taxon>Streptosporangium</taxon>
    </lineage>
</organism>
<sequence length="327" mass="35505">MECDGDLLSELLAPLRLHGVFQSRWSARAPWGVAGESEHCAILHYVQEGECTVELPEAAGPIRLRAGDLAVFPHGSAHRLADRPGRPTVPLSGLLPGRRPGTVRTVEIDGPGPVTTMLCGGLHYDGAATAPLYRALPAVFVLDRPMLERQPLLADTLRGLTCEWADGEPGAGLVALRAFELTFVLALRAVLSELTFGEPVLRALRHPAISRALLAVHSRFAEPWTLESLAAEAGLSRSAFAATFRDLVGEPPMRHLTGRRMQEAARLLTETTLAQNRVSERVGYRSGVGFHLAFRTWCGQTPGEYRRSRQSAGPSAGEHRRASRRAP</sequence>
<accession>D2BAU8</accession>
<dbReference type="AlphaFoldDB" id="D2BAU8"/>
<dbReference type="Gene3D" id="1.10.10.60">
    <property type="entry name" value="Homeodomain-like"/>
    <property type="match status" value="2"/>
</dbReference>
<evidence type="ECO:0000256" key="1">
    <source>
        <dbReference type="ARBA" id="ARBA00023015"/>
    </source>
</evidence>
<feature type="region of interest" description="Disordered" evidence="4">
    <location>
        <begin position="302"/>
        <end position="327"/>
    </location>
</feature>
<proteinExistence type="predicted"/>
<dbReference type="PROSITE" id="PS01124">
    <property type="entry name" value="HTH_ARAC_FAMILY_2"/>
    <property type="match status" value="1"/>
</dbReference>
<evidence type="ECO:0000256" key="4">
    <source>
        <dbReference type="SAM" id="MobiDB-lite"/>
    </source>
</evidence>
<dbReference type="Gene3D" id="2.60.120.10">
    <property type="entry name" value="Jelly Rolls"/>
    <property type="match status" value="1"/>
</dbReference>
<dbReference type="GO" id="GO:0043565">
    <property type="term" value="F:sequence-specific DNA binding"/>
    <property type="evidence" value="ECO:0007669"/>
    <property type="project" value="InterPro"/>
</dbReference>
<evidence type="ECO:0000256" key="3">
    <source>
        <dbReference type="ARBA" id="ARBA00023163"/>
    </source>
</evidence>
<keyword evidence="3" id="KW-0804">Transcription</keyword>
<dbReference type="InterPro" id="IPR009057">
    <property type="entry name" value="Homeodomain-like_sf"/>
</dbReference>
<dbReference type="PANTHER" id="PTHR46796:SF7">
    <property type="entry name" value="ARAC FAMILY TRANSCRIPTIONAL REGULATOR"/>
    <property type="match status" value="1"/>
</dbReference>
<dbReference type="RefSeq" id="WP_012895439.1">
    <property type="nucleotide sequence ID" value="NC_013595.1"/>
</dbReference>
<keyword evidence="1" id="KW-0805">Transcription regulation</keyword>
<dbReference type="InterPro" id="IPR014710">
    <property type="entry name" value="RmlC-like_jellyroll"/>
</dbReference>
<evidence type="ECO:0000256" key="2">
    <source>
        <dbReference type="ARBA" id="ARBA00023125"/>
    </source>
</evidence>
<dbReference type="EMBL" id="CP001814">
    <property type="protein sequence ID" value="ACZ91712.1"/>
    <property type="molecule type" value="Genomic_DNA"/>
</dbReference>